<reference evidence="4 5" key="1">
    <citation type="submission" date="2024-04" db="EMBL/GenBank/DDBJ databases">
        <title>genome sequences of Mucor flavus KT1a and Helicostylum pulchrum KT1b strains isolated from the surface of a dry-aged beef.</title>
        <authorList>
            <person name="Toyotome T."/>
            <person name="Hosono M."/>
            <person name="Torimaru M."/>
            <person name="Fukuda K."/>
            <person name="Mikami N."/>
        </authorList>
    </citation>
    <scope>NUCLEOTIDE SEQUENCE [LARGE SCALE GENOMIC DNA]</scope>
    <source>
        <strain evidence="4 5">KT1a</strain>
    </source>
</reference>
<dbReference type="PANTHER" id="PTHR12280:SF20">
    <property type="entry name" value="4'-PHOSPHOPANTETHEINE PHOSPHATASE"/>
    <property type="match status" value="1"/>
</dbReference>
<dbReference type="EMBL" id="BAABUK010000016">
    <property type="protein sequence ID" value="GAA5813393.1"/>
    <property type="molecule type" value="Genomic_DNA"/>
</dbReference>
<dbReference type="InterPro" id="IPR043129">
    <property type="entry name" value="ATPase_NBD"/>
</dbReference>
<evidence type="ECO:0000313" key="5">
    <source>
        <dbReference type="Proteomes" id="UP001473302"/>
    </source>
</evidence>
<keyword evidence="2" id="KW-0067">ATP-binding</keyword>
<evidence type="ECO:0000256" key="2">
    <source>
        <dbReference type="ARBA" id="ARBA00022840"/>
    </source>
</evidence>
<keyword evidence="3" id="KW-0173">Coenzyme A biosynthesis</keyword>
<sequence length="387" mass="42826">MNVVGASVSEAFYAAHETRDIVLPNQTEHVSQIAVDLIFPKIGGSLAKVIYFTLSADRKGGRLHFKIFETEQVDDCIDFIVELLKDAQHYGTQQVLKATGGGAHLYHDKLTSKLPGVIVQKEDEMECLITEIPYEVFTYNELDADPIRFEERSKDVYPYMLVNIGSGVSILKVDGPGPKDFTRISGTSLGGGTLWGLLSLLTDAPSFDDMLAISKTGDNKNVDLLVGDIYGSDYSKLGLKSSRIASSFGKVFKKNTRQNKDNFASGDIAKSLLFMVSNNIGQIAYLNAQQHGIKRIYFGGCFIRGHPITMNSLSYAIKFWSNGDMKALFLRHEGHLGATGAFLKHKPVRKARLSFSCSENYKPDISNNSVFEVLDNSNNLEIRTENL</sequence>
<accession>A0ABP9Z2S0</accession>
<dbReference type="SUPFAM" id="SSF53067">
    <property type="entry name" value="Actin-like ATPase domain"/>
    <property type="match status" value="2"/>
</dbReference>
<dbReference type="PANTHER" id="PTHR12280">
    <property type="entry name" value="PANTOTHENATE KINASE"/>
    <property type="match status" value="1"/>
</dbReference>
<organism evidence="4 5">
    <name type="scientific">Mucor flavus</name>
    <dbReference type="NCBI Taxonomy" id="439312"/>
    <lineage>
        <taxon>Eukaryota</taxon>
        <taxon>Fungi</taxon>
        <taxon>Fungi incertae sedis</taxon>
        <taxon>Mucoromycota</taxon>
        <taxon>Mucoromycotina</taxon>
        <taxon>Mucoromycetes</taxon>
        <taxon>Mucorales</taxon>
        <taxon>Mucorineae</taxon>
        <taxon>Mucoraceae</taxon>
        <taxon>Mucor</taxon>
    </lineage>
</organism>
<name>A0ABP9Z2S0_9FUNG</name>
<dbReference type="Gene3D" id="3.30.420.510">
    <property type="match status" value="1"/>
</dbReference>
<proteinExistence type="predicted"/>
<dbReference type="NCBIfam" id="TIGR00555">
    <property type="entry name" value="panK_eukar"/>
    <property type="match status" value="1"/>
</dbReference>
<evidence type="ECO:0000256" key="3">
    <source>
        <dbReference type="ARBA" id="ARBA00022993"/>
    </source>
</evidence>
<comment type="caution">
    <text evidence="4">The sequence shown here is derived from an EMBL/GenBank/DDBJ whole genome shotgun (WGS) entry which is preliminary data.</text>
</comment>
<dbReference type="InterPro" id="IPR004567">
    <property type="entry name" value="Type_II_PanK"/>
</dbReference>
<dbReference type="Proteomes" id="UP001473302">
    <property type="component" value="Unassembled WGS sequence"/>
</dbReference>
<evidence type="ECO:0008006" key="6">
    <source>
        <dbReference type="Google" id="ProtNLM"/>
    </source>
</evidence>
<evidence type="ECO:0000256" key="1">
    <source>
        <dbReference type="ARBA" id="ARBA00022741"/>
    </source>
</evidence>
<dbReference type="Pfam" id="PF03630">
    <property type="entry name" value="Fumble"/>
    <property type="match status" value="1"/>
</dbReference>
<dbReference type="CDD" id="cd24123">
    <property type="entry name" value="ASKHA_NBD_PanK-II_Pank4"/>
    <property type="match status" value="1"/>
</dbReference>
<protein>
    <recommendedName>
        <fullName evidence="6">Pantothenate kinase</fullName>
    </recommendedName>
</protein>
<keyword evidence="5" id="KW-1185">Reference proteome</keyword>
<gene>
    <name evidence="4" type="ORF">MFLAVUS_006871</name>
</gene>
<dbReference type="Gene3D" id="3.30.420.40">
    <property type="match status" value="1"/>
</dbReference>
<evidence type="ECO:0000313" key="4">
    <source>
        <dbReference type="EMBL" id="GAA5813393.1"/>
    </source>
</evidence>
<keyword evidence="1" id="KW-0547">Nucleotide-binding</keyword>